<dbReference type="Gene3D" id="2.60.120.10">
    <property type="entry name" value="Jelly Rolls"/>
    <property type="match status" value="1"/>
</dbReference>
<dbReference type="EMBL" id="BSEC01000001">
    <property type="protein sequence ID" value="GLI92301.1"/>
    <property type="molecule type" value="Genomic_DNA"/>
</dbReference>
<sequence>MSDSTESKIGFAEDDTSEAILALLPGARQIDLAPETLLVRQGERTDAAFYLEQGAVLVYAETAYGETPLATLTAPRLIGEIGALAALPRTASIKAATHARLYEITRPQLLELGLQSPQLLLSAIEQLGQRIASVNEALAVYSDALGALENRQFNSGILEDLDNPPPALASFAAAFRRFANEIVGKRRQQDEMASAALIQQSFLPKDDALNKARADIEVAGRIRPTRQVGGDFYDFFLLDDDRLAFSIGDVCGKGTPASLFTSIVVTLLRTVGRDRREVADVIARANSLLCADNEATMFATVFFGVLDLRSGELTYANCGHVAPVHLSAQGEMRRLKPTGLPLAIDAGRVARTETCRLEPGEKLILITDGVTEAMNAAKEEFGDARFIDAVTQGAGAPPREMLSTLFAVVDAFAAGVEQADDIGCLIVERKPGA</sequence>
<evidence type="ECO:0000313" key="4">
    <source>
        <dbReference type="Proteomes" id="UP001144323"/>
    </source>
</evidence>
<dbReference type="Pfam" id="PF00027">
    <property type="entry name" value="cNMP_binding"/>
    <property type="match status" value="1"/>
</dbReference>
<evidence type="ECO:0000313" key="3">
    <source>
        <dbReference type="EMBL" id="GLI92301.1"/>
    </source>
</evidence>
<keyword evidence="4" id="KW-1185">Reference proteome</keyword>
<dbReference type="InterPro" id="IPR001932">
    <property type="entry name" value="PPM-type_phosphatase-like_dom"/>
</dbReference>
<proteinExistence type="predicted"/>
<dbReference type="PANTHER" id="PTHR43156:SF2">
    <property type="entry name" value="STAGE II SPORULATION PROTEIN E"/>
    <property type="match status" value="1"/>
</dbReference>
<evidence type="ECO:0000259" key="2">
    <source>
        <dbReference type="PROSITE" id="PS50042"/>
    </source>
</evidence>
<dbReference type="SUPFAM" id="SSF51206">
    <property type="entry name" value="cAMP-binding domain-like"/>
    <property type="match status" value="1"/>
</dbReference>
<organism evidence="3 4">
    <name type="scientific">Methylocystis echinoides</name>
    <dbReference type="NCBI Taxonomy" id="29468"/>
    <lineage>
        <taxon>Bacteria</taxon>
        <taxon>Pseudomonadati</taxon>
        <taxon>Pseudomonadota</taxon>
        <taxon>Alphaproteobacteria</taxon>
        <taxon>Hyphomicrobiales</taxon>
        <taxon>Methylocystaceae</taxon>
        <taxon>Methylocystis</taxon>
    </lineage>
</organism>
<dbReference type="InterPro" id="IPR018490">
    <property type="entry name" value="cNMP-bd_dom_sf"/>
</dbReference>
<feature type="domain" description="Cyclic nucleotide-binding" evidence="2">
    <location>
        <begin position="38"/>
        <end position="130"/>
    </location>
</feature>
<dbReference type="Proteomes" id="UP001144323">
    <property type="component" value="Unassembled WGS sequence"/>
</dbReference>
<evidence type="ECO:0000256" key="1">
    <source>
        <dbReference type="ARBA" id="ARBA00022801"/>
    </source>
</evidence>
<dbReference type="InterPro" id="IPR000595">
    <property type="entry name" value="cNMP-bd_dom"/>
</dbReference>
<comment type="caution">
    <text evidence="3">The sequence shown here is derived from an EMBL/GenBank/DDBJ whole genome shotgun (WGS) entry which is preliminary data.</text>
</comment>
<reference evidence="3" key="1">
    <citation type="journal article" date="2023" name="Int. J. Syst. Evol. Microbiol.">
        <title>Methylocystis iwaonis sp. nov., a type II methane-oxidizing bacterium from surface soil of a rice paddy field in Japan, and emended description of the genus Methylocystis (ex Whittenbury et al. 1970) Bowman et al. 1993.</title>
        <authorList>
            <person name="Kaise H."/>
            <person name="Sawadogo J.B."/>
            <person name="Alam M.S."/>
            <person name="Ueno C."/>
            <person name="Dianou D."/>
            <person name="Shinjo R."/>
            <person name="Asakawa S."/>
        </authorList>
    </citation>
    <scope>NUCLEOTIDE SEQUENCE</scope>
    <source>
        <strain evidence="3">LMG27198</strain>
    </source>
</reference>
<dbReference type="SMART" id="SM00100">
    <property type="entry name" value="cNMP"/>
    <property type="match status" value="1"/>
</dbReference>
<accession>A0A9W6LRD5</accession>
<gene>
    <name evidence="3" type="ORF">LMG27198_12930</name>
</gene>
<protein>
    <recommendedName>
        <fullName evidence="2">Cyclic nucleotide-binding domain-containing protein</fullName>
    </recommendedName>
</protein>
<dbReference type="Pfam" id="PF07228">
    <property type="entry name" value="SpoIIE"/>
    <property type="match status" value="1"/>
</dbReference>
<dbReference type="Gene3D" id="3.60.40.10">
    <property type="entry name" value="PPM-type phosphatase domain"/>
    <property type="match status" value="1"/>
</dbReference>
<dbReference type="InterPro" id="IPR036457">
    <property type="entry name" value="PPM-type-like_dom_sf"/>
</dbReference>
<dbReference type="RefSeq" id="WP_281801429.1">
    <property type="nucleotide sequence ID" value="NZ_BSEC01000001.1"/>
</dbReference>
<name>A0A9W6LRD5_9HYPH</name>
<dbReference type="PANTHER" id="PTHR43156">
    <property type="entry name" value="STAGE II SPORULATION PROTEIN E-RELATED"/>
    <property type="match status" value="1"/>
</dbReference>
<dbReference type="SMART" id="SM00331">
    <property type="entry name" value="PP2C_SIG"/>
    <property type="match status" value="1"/>
</dbReference>
<dbReference type="CDD" id="cd00038">
    <property type="entry name" value="CAP_ED"/>
    <property type="match status" value="1"/>
</dbReference>
<dbReference type="AlphaFoldDB" id="A0A9W6LRD5"/>
<dbReference type="GO" id="GO:0016791">
    <property type="term" value="F:phosphatase activity"/>
    <property type="evidence" value="ECO:0007669"/>
    <property type="project" value="TreeGrafter"/>
</dbReference>
<dbReference type="SUPFAM" id="SSF81606">
    <property type="entry name" value="PP2C-like"/>
    <property type="match status" value="1"/>
</dbReference>
<keyword evidence="1" id="KW-0378">Hydrolase</keyword>
<dbReference type="PROSITE" id="PS50042">
    <property type="entry name" value="CNMP_BINDING_3"/>
    <property type="match status" value="1"/>
</dbReference>
<dbReference type="InterPro" id="IPR052016">
    <property type="entry name" value="Bact_Sigma-Reg"/>
</dbReference>
<dbReference type="InterPro" id="IPR014710">
    <property type="entry name" value="RmlC-like_jellyroll"/>
</dbReference>